<proteinExistence type="predicted"/>
<sequence length="85" mass="9487">MYCLVQDHIPTLPRIDSPGLSGGAITYFDPIAYFDIIVICYCKWVPIESVLEPLAKGQVTVDSFAGNEAEYREYLERNASQVEVG</sequence>
<dbReference type="AlphaFoldDB" id="K9VTV6"/>
<keyword evidence="1" id="KW-0614">Plasmid</keyword>
<dbReference type="KEGG" id="oni:Osc7112_6916"/>
<organism evidence="1 2">
    <name type="scientific">Phormidium nigroviride PCC 7112</name>
    <dbReference type="NCBI Taxonomy" id="179408"/>
    <lineage>
        <taxon>Bacteria</taxon>
        <taxon>Bacillati</taxon>
        <taxon>Cyanobacteriota</taxon>
        <taxon>Cyanophyceae</taxon>
        <taxon>Oscillatoriophycideae</taxon>
        <taxon>Oscillatoriales</taxon>
        <taxon>Oscillatoriaceae</taxon>
        <taxon>Phormidium</taxon>
    </lineage>
</organism>
<reference evidence="1 2" key="1">
    <citation type="submission" date="2012-05" db="EMBL/GenBank/DDBJ databases">
        <title>Finished plasmid 4 of genome of Oscillatoria sp. PCC 7112.</title>
        <authorList>
            <consortium name="US DOE Joint Genome Institute"/>
            <person name="Gugger M."/>
            <person name="Coursin T."/>
            <person name="Rippka R."/>
            <person name="Tandeau De Marsac N."/>
            <person name="Huntemann M."/>
            <person name="Wei C.-L."/>
            <person name="Han J."/>
            <person name="Detter J.C."/>
            <person name="Han C."/>
            <person name="Tapia R."/>
            <person name="Davenport K."/>
            <person name="Daligault H."/>
            <person name="Erkkila T."/>
            <person name="Gu W."/>
            <person name="Munk A.C.C."/>
            <person name="Teshima H."/>
            <person name="Xu Y."/>
            <person name="Chain P."/>
            <person name="Chen A."/>
            <person name="Krypides N."/>
            <person name="Mavromatis K."/>
            <person name="Markowitz V."/>
            <person name="Szeto E."/>
            <person name="Ivanova N."/>
            <person name="Mikhailova N."/>
            <person name="Ovchinnikova G."/>
            <person name="Pagani I."/>
            <person name="Pati A."/>
            <person name="Goodwin L."/>
            <person name="Peters L."/>
            <person name="Pitluck S."/>
            <person name="Woyke T."/>
            <person name="Kerfeld C."/>
        </authorList>
    </citation>
    <scope>NUCLEOTIDE SEQUENCE [LARGE SCALE GENOMIC DNA]</scope>
    <source>
        <strain evidence="1 2">PCC 7112</strain>
        <plasmid evidence="1 2">pOSC7112.04</plasmid>
    </source>
</reference>
<evidence type="ECO:0000313" key="2">
    <source>
        <dbReference type="Proteomes" id="UP000010478"/>
    </source>
</evidence>
<dbReference type="Proteomes" id="UP000010478">
    <property type="component" value="Plasmid pOSC7112.04"/>
</dbReference>
<geneLocation type="plasmid" evidence="1 2">
    <name>pOSC7112.04</name>
</geneLocation>
<name>K9VTV6_9CYAN</name>
<dbReference type="HOGENOM" id="CLU_2509500_0_0_3"/>
<accession>K9VTV6</accession>
<dbReference type="EMBL" id="CP003618">
    <property type="protein sequence ID" value="AFZ10994.1"/>
    <property type="molecule type" value="Genomic_DNA"/>
</dbReference>
<gene>
    <name evidence="1" type="ORF">Osc7112_6916</name>
</gene>
<keyword evidence="2" id="KW-1185">Reference proteome</keyword>
<evidence type="ECO:0000313" key="1">
    <source>
        <dbReference type="EMBL" id="AFZ10994.1"/>
    </source>
</evidence>
<protein>
    <submittedName>
        <fullName evidence="1">Uncharacterized protein</fullName>
    </submittedName>
</protein>